<feature type="domain" description="Transposase IS204/IS1001/IS1096/IS1165 DDE" evidence="1">
    <location>
        <begin position="13"/>
        <end position="239"/>
    </location>
</feature>
<dbReference type="EMBL" id="CP004354">
    <property type="protein sequence ID" value="AGG65877.1"/>
    <property type="molecule type" value="Genomic_DNA"/>
</dbReference>
<dbReference type="NCBIfam" id="NF033550">
    <property type="entry name" value="transpos_ISL3"/>
    <property type="match status" value="1"/>
</dbReference>
<keyword evidence="3" id="KW-1185">Reference proteome</keyword>
<evidence type="ECO:0000313" key="2">
    <source>
        <dbReference type="EMBL" id="AGG65877.1"/>
    </source>
</evidence>
<evidence type="ECO:0000259" key="1">
    <source>
        <dbReference type="Pfam" id="PF01610"/>
    </source>
</evidence>
<accession>M1US32</accession>
<dbReference type="InterPro" id="IPR047951">
    <property type="entry name" value="Transpos_ISL3"/>
</dbReference>
<protein>
    <submittedName>
        <fullName evidence="2">Transposase IS204/IS1001/IS1096/IS1165 family protein</fullName>
    </submittedName>
</protein>
<dbReference type="PATRIC" id="fig|1121353.3.peg.443"/>
<dbReference type="AlphaFoldDB" id="M1US32"/>
<dbReference type="STRING" id="1121353.H924_02115"/>
<dbReference type="Pfam" id="PF01610">
    <property type="entry name" value="DDE_Tnp_ISL3"/>
    <property type="match status" value="1"/>
</dbReference>
<dbReference type="PANTHER" id="PTHR33498">
    <property type="entry name" value="TRANSPOSASE FOR INSERTION SEQUENCE ELEMENT IS1557"/>
    <property type="match status" value="1"/>
</dbReference>
<gene>
    <name evidence="2" type="ORF">H924_02115</name>
</gene>
<proteinExistence type="predicted"/>
<dbReference type="HOGENOM" id="CLU_041900_3_0_11"/>
<dbReference type="Proteomes" id="UP000011760">
    <property type="component" value="Chromosome"/>
</dbReference>
<reference evidence="2 3" key="1">
    <citation type="submission" date="2013-02" db="EMBL/GenBank/DDBJ databases">
        <title>The complete genome sequence of Corynebacterium callunae DSM 20147.</title>
        <authorList>
            <person name="Ruckert C."/>
            <person name="Albersmeier A."/>
            <person name="Kalinowski J."/>
        </authorList>
    </citation>
    <scope>NUCLEOTIDE SEQUENCE [LARGE SCALE GENOMIC DNA]</scope>
    <source>
        <strain evidence="2 3">DSM 20147</strain>
    </source>
</reference>
<evidence type="ECO:0000313" key="3">
    <source>
        <dbReference type="Proteomes" id="UP000011760"/>
    </source>
</evidence>
<organism evidence="2 3">
    <name type="scientific">Corynebacterium callunae DSM 20147</name>
    <dbReference type="NCBI Taxonomy" id="1121353"/>
    <lineage>
        <taxon>Bacteria</taxon>
        <taxon>Bacillati</taxon>
        <taxon>Actinomycetota</taxon>
        <taxon>Actinomycetes</taxon>
        <taxon>Mycobacteriales</taxon>
        <taxon>Corynebacteriaceae</taxon>
        <taxon>Corynebacterium</taxon>
    </lineage>
</organism>
<dbReference type="InterPro" id="IPR002560">
    <property type="entry name" value="Transposase_DDE"/>
</dbReference>
<sequence>MTVLVDLTPLVDGRGPARLLDMRPGRSAEVLRTWLNQCTPGFRTNVQVVTMDGFAGYATAVDEALPAATKVMDPFHVVHLAADKLTGCRQRLQRETAGRRGCKDDPLYKYRRTLLSRTNYLTVRQKQRLNLLWATDDEYVALEVTWMFYQDMIQAYGHPKKSEGKKLMERIINTLHKRLPAGLEELAQLGRTLWRRREDVLAYFDIGASNGPVEAINGRLEHLRGIALGFRKLDNYILRCLIHSGQLQNRINAL</sequence>
<name>M1US32_9CORY</name>
<dbReference type="eggNOG" id="COG3464">
    <property type="taxonomic scope" value="Bacteria"/>
</dbReference>
<dbReference type="PANTHER" id="PTHR33498:SF1">
    <property type="entry name" value="TRANSPOSASE FOR INSERTION SEQUENCE ELEMENT IS1557"/>
    <property type="match status" value="1"/>
</dbReference>
<dbReference type="KEGG" id="ccn:H924_02115"/>